<name>A0A8S5SW44_9CAUD</name>
<sequence>MKTLVNNVKKMSTFIVENNFAEPGYFIHARTVNGAIFLSEDFDECLIEKYLDIYKALVVYFNGGEVVLYKVDENNYYPVEEFQL</sequence>
<evidence type="ECO:0000313" key="1">
    <source>
        <dbReference type="EMBL" id="DAF55293.1"/>
    </source>
</evidence>
<proteinExistence type="predicted"/>
<protein>
    <submittedName>
        <fullName evidence="1">Uncharacterized protein</fullName>
    </submittedName>
</protein>
<reference evidence="1" key="1">
    <citation type="journal article" date="2021" name="Proc. Natl. Acad. Sci. U.S.A.">
        <title>A Catalog of Tens of Thousands of Viruses from Human Metagenomes Reveals Hidden Associations with Chronic Diseases.</title>
        <authorList>
            <person name="Tisza M.J."/>
            <person name="Buck C.B."/>
        </authorList>
    </citation>
    <scope>NUCLEOTIDE SEQUENCE</scope>
    <source>
        <strain evidence="1">CtZHD14</strain>
    </source>
</reference>
<accession>A0A8S5SW44</accession>
<dbReference type="EMBL" id="BK032687">
    <property type="protein sequence ID" value="DAF55293.1"/>
    <property type="molecule type" value="Genomic_DNA"/>
</dbReference>
<organism evidence="1">
    <name type="scientific">Siphoviridae sp. ctZHD14</name>
    <dbReference type="NCBI Taxonomy" id="2827891"/>
    <lineage>
        <taxon>Viruses</taxon>
        <taxon>Duplodnaviria</taxon>
        <taxon>Heunggongvirae</taxon>
        <taxon>Uroviricota</taxon>
        <taxon>Caudoviricetes</taxon>
    </lineage>
</organism>